<gene>
    <name evidence="10" type="ORF">MNO81_13050</name>
</gene>
<dbReference type="Gene3D" id="1.20.1720.10">
    <property type="entry name" value="Multidrug resistance protein D"/>
    <property type="match status" value="1"/>
</dbReference>
<dbReference type="InterPro" id="IPR004638">
    <property type="entry name" value="EmrB-like"/>
</dbReference>
<keyword evidence="3" id="KW-1003">Cell membrane</keyword>
<feature type="compositionally biased region" description="Basic and acidic residues" evidence="7">
    <location>
        <begin position="12"/>
        <end position="35"/>
    </location>
</feature>
<feature type="transmembrane region" description="Helical" evidence="8">
    <location>
        <begin position="235"/>
        <end position="255"/>
    </location>
</feature>
<accession>A0ABT6GRK1</accession>
<keyword evidence="11" id="KW-1185">Reference proteome</keyword>
<feature type="transmembrane region" description="Helical" evidence="8">
    <location>
        <begin position="87"/>
        <end position="104"/>
    </location>
</feature>
<dbReference type="SUPFAM" id="SSF103473">
    <property type="entry name" value="MFS general substrate transporter"/>
    <property type="match status" value="1"/>
</dbReference>
<dbReference type="InterPro" id="IPR020846">
    <property type="entry name" value="MFS_dom"/>
</dbReference>
<evidence type="ECO:0000259" key="9">
    <source>
        <dbReference type="PROSITE" id="PS50850"/>
    </source>
</evidence>
<proteinExistence type="predicted"/>
<dbReference type="RefSeq" id="WP_278221364.1">
    <property type="nucleotide sequence ID" value="NZ_JAKZMO010000009.1"/>
</dbReference>
<evidence type="ECO:0000313" key="11">
    <source>
        <dbReference type="Proteomes" id="UP001154266"/>
    </source>
</evidence>
<keyword evidence="4 8" id="KW-0812">Transmembrane</keyword>
<dbReference type="Proteomes" id="UP001154266">
    <property type="component" value="Unassembled WGS sequence"/>
</dbReference>
<evidence type="ECO:0000256" key="5">
    <source>
        <dbReference type="ARBA" id="ARBA00022989"/>
    </source>
</evidence>
<organism evidence="10 11">
    <name type="scientific">Mycolicibacterium gadium</name>
    <name type="common">Mycobacterium gadium</name>
    <dbReference type="NCBI Taxonomy" id="1794"/>
    <lineage>
        <taxon>Bacteria</taxon>
        <taxon>Bacillati</taxon>
        <taxon>Actinomycetota</taxon>
        <taxon>Actinomycetes</taxon>
        <taxon>Mycobacteriales</taxon>
        <taxon>Mycobacteriaceae</taxon>
        <taxon>Mycolicibacterium</taxon>
    </lineage>
</organism>
<dbReference type="InterPro" id="IPR036259">
    <property type="entry name" value="MFS_trans_sf"/>
</dbReference>
<dbReference type="PANTHER" id="PTHR42718:SF46">
    <property type="entry name" value="BLR6921 PROTEIN"/>
    <property type="match status" value="1"/>
</dbReference>
<name>A0ABT6GRK1_MYCGU</name>
<dbReference type="NCBIfam" id="TIGR00711">
    <property type="entry name" value="efflux_EmrB"/>
    <property type="match status" value="1"/>
</dbReference>
<feature type="domain" description="Major facilitator superfamily (MFS) profile" evidence="9">
    <location>
        <begin position="49"/>
        <end position="508"/>
    </location>
</feature>
<evidence type="ECO:0000256" key="6">
    <source>
        <dbReference type="ARBA" id="ARBA00023136"/>
    </source>
</evidence>
<evidence type="ECO:0000313" key="10">
    <source>
        <dbReference type="EMBL" id="MDG5483719.1"/>
    </source>
</evidence>
<dbReference type="Pfam" id="PF07690">
    <property type="entry name" value="MFS_1"/>
    <property type="match status" value="1"/>
</dbReference>
<keyword evidence="6 8" id="KW-0472">Membrane</keyword>
<feature type="transmembrane region" description="Helical" evidence="8">
    <location>
        <begin position="369"/>
        <end position="386"/>
    </location>
</feature>
<keyword evidence="5 8" id="KW-1133">Transmembrane helix</keyword>
<feature type="transmembrane region" description="Helical" evidence="8">
    <location>
        <begin position="398"/>
        <end position="421"/>
    </location>
</feature>
<comment type="caution">
    <text evidence="10">The sequence shown here is derived from an EMBL/GenBank/DDBJ whole genome shotgun (WGS) entry which is preliminary data.</text>
</comment>
<evidence type="ECO:0000256" key="4">
    <source>
        <dbReference type="ARBA" id="ARBA00022692"/>
    </source>
</evidence>
<feature type="transmembrane region" description="Helical" evidence="8">
    <location>
        <begin position="334"/>
        <end position="357"/>
    </location>
</feature>
<dbReference type="CDD" id="cd17321">
    <property type="entry name" value="MFS_MMR_MDR_like"/>
    <property type="match status" value="1"/>
</dbReference>
<dbReference type="PANTHER" id="PTHR42718">
    <property type="entry name" value="MAJOR FACILITATOR SUPERFAMILY MULTIDRUG TRANSPORTER MFSC"/>
    <property type="match status" value="1"/>
</dbReference>
<feature type="transmembrane region" description="Helical" evidence="8">
    <location>
        <begin position="261"/>
        <end position="284"/>
    </location>
</feature>
<feature type="transmembrane region" description="Helical" evidence="8">
    <location>
        <begin position="47"/>
        <end position="67"/>
    </location>
</feature>
<dbReference type="InterPro" id="IPR011701">
    <property type="entry name" value="MFS"/>
</dbReference>
<dbReference type="EMBL" id="JAKZMO010000009">
    <property type="protein sequence ID" value="MDG5483719.1"/>
    <property type="molecule type" value="Genomic_DNA"/>
</dbReference>
<feature type="transmembrane region" description="Helical" evidence="8">
    <location>
        <begin position="484"/>
        <end position="504"/>
    </location>
</feature>
<evidence type="ECO:0000256" key="7">
    <source>
        <dbReference type="SAM" id="MobiDB-lite"/>
    </source>
</evidence>
<dbReference type="PROSITE" id="PS50850">
    <property type="entry name" value="MFS"/>
    <property type="match status" value="1"/>
</dbReference>
<feature type="transmembrane region" description="Helical" evidence="8">
    <location>
        <begin position="201"/>
        <end position="223"/>
    </location>
</feature>
<protein>
    <submittedName>
        <fullName evidence="10">MFS transporter</fullName>
    </submittedName>
</protein>
<keyword evidence="2" id="KW-0813">Transport</keyword>
<feature type="region of interest" description="Disordered" evidence="7">
    <location>
        <begin position="1"/>
        <end position="42"/>
    </location>
</feature>
<evidence type="ECO:0000256" key="1">
    <source>
        <dbReference type="ARBA" id="ARBA00004651"/>
    </source>
</evidence>
<feature type="transmembrane region" description="Helical" evidence="8">
    <location>
        <begin position="116"/>
        <end position="141"/>
    </location>
</feature>
<dbReference type="Gene3D" id="1.20.1250.20">
    <property type="entry name" value="MFS general substrate transporter like domains"/>
    <property type="match status" value="1"/>
</dbReference>
<evidence type="ECO:0000256" key="8">
    <source>
        <dbReference type="SAM" id="Phobius"/>
    </source>
</evidence>
<feature type="transmembrane region" description="Helical" evidence="8">
    <location>
        <begin position="174"/>
        <end position="195"/>
    </location>
</feature>
<feature type="transmembrane region" description="Helical" evidence="8">
    <location>
        <begin position="305"/>
        <end position="328"/>
    </location>
</feature>
<comment type="subcellular location">
    <subcellularLocation>
        <location evidence="1">Cell membrane</location>
        <topology evidence="1">Multi-pass membrane protein</topology>
    </subcellularLocation>
</comment>
<reference evidence="10" key="1">
    <citation type="journal article" date="2023" name="Environ. Microbiol.">
        <title>The 2-methylpropene degradation pathway in Mycobacteriaceae family strains.</title>
        <authorList>
            <person name="Helbich S."/>
            <person name="Barrantes I."/>
            <person name="Dos Anjos Borges L.G."/>
            <person name="Pieper D.H."/>
            <person name="Vainshtein Y."/>
            <person name="Sohn K."/>
            <person name="Engesser K.H."/>
        </authorList>
    </citation>
    <scope>NUCLEOTIDE SEQUENCE</scope>
    <source>
        <strain evidence="10">IBE100</strain>
    </source>
</reference>
<evidence type="ECO:0000256" key="2">
    <source>
        <dbReference type="ARBA" id="ARBA00022448"/>
    </source>
</evidence>
<feature type="transmembrane region" description="Helical" evidence="8">
    <location>
        <begin position="147"/>
        <end position="165"/>
    </location>
</feature>
<evidence type="ECO:0000256" key="3">
    <source>
        <dbReference type="ARBA" id="ARBA00022475"/>
    </source>
</evidence>
<feature type="transmembrane region" description="Helical" evidence="8">
    <location>
        <begin position="442"/>
        <end position="464"/>
    </location>
</feature>
<sequence length="517" mass="53787">MDVDVWGPAPPADRENMSHRVSGRRDEWRPPRRAPDQTAASAPTPRWSVLGVIGAAQLMVVLDITIVNIALPSAQDELGFDVASRQWVITAYSLAFGSLLLLGGRLSDRVGVRRTLIIGLLGFAAASAVGGAAGGFAMLIAARAGQGVFAAILAPAALSTLNITFTEPEDRARAFAVFSAIAASGAVVGLLLGGAVTEWLSWRWCLYINLALALPAAVGAFFIVRATPRPRRAGLDWPGAVSASGGLFCLVYGLSTAEADGWTAPLTVVLLTASAVLIVAFVVIETRVQAPLLPLQIVADRNRGGAYLTIALTFCAMFAAFLFLTYFMQRDLMYSPLATGVAFLPMAAGIGLAAALANTVLMRRVGPRPIIPTGMVVAAAGMAWLGRLAVDATYTRDILGPIILLGIGMGMAFSPAVATATSGVATEDAGVASAMVNTSQQIGGTVGTAALSTIFATVLNRYIHHHQPPTPAVAATGAIHGYTVAFHIASVLFLVGAILTGIILRSGRLINNEPIRI</sequence>